<keyword evidence="3" id="KW-1185">Reference proteome</keyword>
<dbReference type="Proteomes" id="UP000187429">
    <property type="component" value="Unassembled WGS sequence"/>
</dbReference>
<comment type="caution">
    <text evidence="2">The sequence shown here is derived from an EMBL/GenBank/DDBJ whole genome shotgun (WGS) entry which is preliminary data.</text>
</comment>
<reference evidence="3" key="1">
    <citation type="submission" date="2017-01" db="EMBL/GenBank/DDBJ databases">
        <authorList>
            <person name="Wang Y."/>
            <person name="White M."/>
            <person name="Kvist S."/>
            <person name="Moncalvo J.-M."/>
        </authorList>
    </citation>
    <scope>NUCLEOTIDE SEQUENCE [LARGE SCALE GENOMIC DNA]</scope>
    <source>
        <strain evidence="3">ID-206-W2</strain>
    </source>
</reference>
<feature type="compositionally biased region" description="Polar residues" evidence="1">
    <location>
        <begin position="33"/>
        <end position="53"/>
    </location>
</feature>
<evidence type="ECO:0000313" key="3">
    <source>
        <dbReference type="Proteomes" id="UP000187429"/>
    </source>
</evidence>
<feature type="region of interest" description="Disordered" evidence="1">
    <location>
        <begin position="21"/>
        <end position="79"/>
    </location>
</feature>
<organism evidence="2 3">
    <name type="scientific">Smittium culicis</name>
    <dbReference type="NCBI Taxonomy" id="133412"/>
    <lineage>
        <taxon>Eukaryota</taxon>
        <taxon>Fungi</taxon>
        <taxon>Fungi incertae sedis</taxon>
        <taxon>Zoopagomycota</taxon>
        <taxon>Kickxellomycotina</taxon>
        <taxon>Harpellomycetes</taxon>
        <taxon>Harpellales</taxon>
        <taxon>Legeriomycetaceae</taxon>
        <taxon>Smittium</taxon>
    </lineage>
</organism>
<protein>
    <submittedName>
        <fullName evidence="2">Uncharacterized protein</fullName>
    </submittedName>
</protein>
<evidence type="ECO:0000313" key="2">
    <source>
        <dbReference type="EMBL" id="OMJ07342.1"/>
    </source>
</evidence>
<gene>
    <name evidence="2" type="ORF">AYI69_g11489</name>
</gene>
<proteinExistence type="predicted"/>
<dbReference type="EMBL" id="LSSM01007676">
    <property type="protein sequence ID" value="OMJ07342.1"/>
    <property type="molecule type" value="Genomic_DNA"/>
</dbReference>
<evidence type="ECO:0000256" key="1">
    <source>
        <dbReference type="SAM" id="MobiDB-lite"/>
    </source>
</evidence>
<sequence>MTSELELKKKKLLAARKKLKEFQEKKSAEKSPAISTTNSDSPSVFEQNSNVISQDLRKDDPKVEISAVPASSVDEKNNE</sequence>
<accession>A0A1R1WY72</accession>
<feature type="non-terminal residue" evidence="2">
    <location>
        <position position="79"/>
    </location>
</feature>
<name>A0A1R1WY72_9FUNG</name>
<dbReference type="AlphaFoldDB" id="A0A1R1WY72"/>